<organism evidence="2 3">
    <name type="scientific">Labrys wisconsinensis</name>
    <dbReference type="NCBI Taxonomy" id="425677"/>
    <lineage>
        <taxon>Bacteria</taxon>
        <taxon>Pseudomonadati</taxon>
        <taxon>Pseudomonadota</taxon>
        <taxon>Alphaproteobacteria</taxon>
        <taxon>Hyphomicrobiales</taxon>
        <taxon>Xanthobacteraceae</taxon>
        <taxon>Labrys</taxon>
    </lineage>
</organism>
<feature type="transmembrane region" description="Helical" evidence="1">
    <location>
        <begin position="7"/>
        <end position="26"/>
    </location>
</feature>
<feature type="transmembrane region" description="Helical" evidence="1">
    <location>
        <begin position="53"/>
        <end position="72"/>
    </location>
</feature>
<accession>A0ABU0J3K4</accession>
<keyword evidence="1" id="KW-0472">Membrane</keyword>
<dbReference type="Pfam" id="PF07330">
    <property type="entry name" value="DUF1467"/>
    <property type="match status" value="1"/>
</dbReference>
<name>A0ABU0J3K4_9HYPH</name>
<dbReference type="RefSeq" id="WP_307270606.1">
    <property type="nucleotide sequence ID" value="NZ_JAUSVX010000002.1"/>
</dbReference>
<sequence>MNIVLGLALYFVIWWTILFAVLPIGIRSQYEAGEVVPGSEGAAPEKPMLLKKALITTVLAAIIFGIVHLFMVEKIVSLDVFPGPTFHD</sequence>
<reference evidence="2 3" key="1">
    <citation type="submission" date="2023-07" db="EMBL/GenBank/DDBJ databases">
        <title>Genomic Encyclopedia of Type Strains, Phase IV (KMG-IV): sequencing the most valuable type-strain genomes for metagenomic binning, comparative biology and taxonomic classification.</title>
        <authorList>
            <person name="Goeker M."/>
        </authorList>
    </citation>
    <scope>NUCLEOTIDE SEQUENCE [LARGE SCALE GENOMIC DNA]</scope>
    <source>
        <strain evidence="2 3">DSM 19619</strain>
    </source>
</reference>
<keyword evidence="1" id="KW-1133">Transmembrane helix</keyword>
<dbReference type="EMBL" id="JAUSVX010000002">
    <property type="protein sequence ID" value="MDQ0468847.1"/>
    <property type="molecule type" value="Genomic_DNA"/>
</dbReference>
<keyword evidence="1" id="KW-0812">Transmembrane</keyword>
<proteinExistence type="predicted"/>
<comment type="caution">
    <text evidence="2">The sequence shown here is derived from an EMBL/GenBank/DDBJ whole genome shotgun (WGS) entry which is preliminary data.</text>
</comment>
<dbReference type="InterPro" id="IPR009935">
    <property type="entry name" value="DUF1467"/>
</dbReference>
<evidence type="ECO:0000256" key="1">
    <source>
        <dbReference type="SAM" id="Phobius"/>
    </source>
</evidence>
<evidence type="ECO:0000313" key="3">
    <source>
        <dbReference type="Proteomes" id="UP001242480"/>
    </source>
</evidence>
<keyword evidence="3" id="KW-1185">Reference proteome</keyword>
<dbReference type="Proteomes" id="UP001242480">
    <property type="component" value="Unassembled WGS sequence"/>
</dbReference>
<gene>
    <name evidence="2" type="ORF">QO011_001847</name>
</gene>
<evidence type="ECO:0000313" key="2">
    <source>
        <dbReference type="EMBL" id="MDQ0468847.1"/>
    </source>
</evidence>
<protein>
    <submittedName>
        <fullName evidence="2">Secreted protein</fullName>
    </submittedName>
</protein>